<feature type="region of interest" description="Disordered" evidence="1">
    <location>
        <begin position="290"/>
        <end position="310"/>
    </location>
</feature>
<evidence type="ECO:0000256" key="1">
    <source>
        <dbReference type="SAM" id="MobiDB-lite"/>
    </source>
</evidence>
<proteinExistence type="predicted"/>
<accession>A0AAE5LGF3</accession>
<reference evidence="2 3" key="1">
    <citation type="submission" date="2019-08" db="EMBL/GenBank/DDBJ databases">
        <title>Draft genome sequencing and comparative genomics of hatchery-associated Vibrios.</title>
        <authorList>
            <person name="Kehlet-Delgado H."/>
            <person name="Mueller R.S."/>
        </authorList>
    </citation>
    <scope>NUCLEOTIDE SEQUENCE [LARGE SCALE GENOMIC DNA]</scope>
    <source>
        <strain evidence="2 3">01-65-5-1</strain>
    </source>
</reference>
<protein>
    <submittedName>
        <fullName evidence="2">Uncharacterized protein</fullName>
    </submittedName>
</protein>
<dbReference type="EMBL" id="VTXO01000001">
    <property type="protein sequence ID" value="NOI79249.1"/>
    <property type="molecule type" value="Genomic_DNA"/>
</dbReference>
<dbReference type="AlphaFoldDB" id="A0AAE5LGF3"/>
<gene>
    <name evidence="2" type="ORF">F0237_01145</name>
</gene>
<comment type="caution">
    <text evidence="2">The sequence shown here is derived from an EMBL/GenBank/DDBJ whole genome shotgun (WGS) entry which is preliminary data.</text>
</comment>
<evidence type="ECO:0000313" key="3">
    <source>
        <dbReference type="Proteomes" id="UP000572722"/>
    </source>
</evidence>
<evidence type="ECO:0000313" key="2">
    <source>
        <dbReference type="EMBL" id="NOI79249.1"/>
    </source>
</evidence>
<dbReference type="RefSeq" id="WP_171320030.1">
    <property type="nucleotide sequence ID" value="NZ_VTXO01000001.1"/>
</dbReference>
<dbReference type="Proteomes" id="UP000572722">
    <property type="component" value="Unassembled WGS sequence"/>
</dbReference>
<organism evidence="2 3">
    <name type="scientific">Vibrio tubiashii</name>
    <dbReference type="NCBI Taxonomy" id="29498"/>
    <lineage>
        <taxon>Bacteria</taxon>
        <taxon>Pseudomonadati</taxon>
        <taxon>Pseudomonadota</taxon>
        <taxon>Gammaproteobacteria</taxon>
        <taxon>Vibrionales</taxon>
        <taxon>Vibrionaceae</taxon>
        <taxon>Vibrio</taxon>
        <taxon>Vibrio oreintalis group</taxon>
    </lineage>
</organism>
<name>A0AAE5LGF3_9VIBR</name>
<sequence>MTQFFNRSQTVNVSRITPDGWWLENTQEHVTKGTALGSDFTQNIYTPSEEGMTARYDRESDTWSDEIEDMATKPYWNHSGQQFVIGLPDGDYPEWAIQQAPPEHDPQLQTVLHNEQTGWKVYDILIGTPFYNKWGSEFVVSDYNFDLPDECTWQAPPEPEQGHAVELVDGEWQQLVDKRGEIAYAKDRNEHSDYQIEQLGELPNTHTLSEPQEFDSWQGDELGWGYDIERHRPVKTQQEKQWRNAELMDVINRIDQYERDQKYPVELRTSPIQNEQQLMQLLQDRKQLSDYPDTADFPFGERPTLSGQTN</sequence>